<dbReference type="InterPro" id="IPR011008">
    <property type="entry name" value="Dimeric_a/b-barrel"/>
</dbReference>
<dbReference type="EMBL" id="FMXM01000005">
    <property type="protein sequence ID" value="SDA66615.1"/>
    <property type="molecule type" value="Genomic_DNA"/>
</dbReference>
<dbReference type="RefSeq" id="WP_091577597.1">
    <property type="nucleotide sequence ID" value="NZ_FMXM01000005.1"/>
</dbReference>
<dbReference type="STRING" id="1165689.SAMN02927914_02066"/>
<proteinExistence type="predicted"/>
<evidence type="ECO:0000313" key="3">
    <source>
        <dbReference type="Proteomes" id="UP000198588"/>
    </source>
</evidence>
<dbReference type="InterPro" id="IPR012577">
    <property type="entry name" value="NIPSNAP"/>
</dbReference>
<dbReference type="AlphaFoldDB" id="A0A1G5XAK5"/>
<evidence type="ECO:0000259" key="1">
    <source>
        <dbReference type="Pfam" id="PF07978"/>
    </source>
</evidence>
<dbReference type="SUPFAM" id="SSF54909">
    <property type="entry name" value="Dimeric alpha+beta barrel"/>
    <property type="match status" value="2"/>
</dbReference>
<evidence type="ECO:0000313" key="2">
    <source>
        <dbReference type="EMBL" id="SDA66615.1"/>
    </source>
</evidence>
<protein>
    <submittedName>
        <fullName evidence="2">NIPSNAP protein</fullName>
    </submittedName>
</protein>
<feature type="domain" description="NIPSNAP" evidence="1">
    <location>
        <begin position="19"/>
        <end position="114"/>
    </location>
</feature>
<reference evidence="2 3" key="1">
    <citation type="submission" date="2016-10" db="EMBL/GenBank/DDBJ databases">
        <authorList>
            <person name="de Groot N.N."/>
        </authorList>
    </citation>
    <scope>NUCLEOTIDE SEQUENCE [LARGE SCALE GENOMIC DNA]</scope>
    <source>
        <strain evidence="2 3">CGMCC 1.12097</strain>
    </source>
</reference>
<organism evidence="2 3">
    <name type="scientific">Mesorhizobium qingshengii</name>
    <dbReference type="NCBI Taxonomy" id="1165689"/>
    <lineage>
        <taxon>Bacteria</taxon>
        <taxon>Pseudomonadati</taxon>
        <taxon>Pseudomonadota</taxon>
        <taxon>Alphaproteobacteria</taxon>
        <taxon>Hyphomicrobiales</taxon>
        <taxon>Phyllobacteriaceae</taxon>
        <taxon>Mesorhizobium</taxon>
    </lineage>
</organism>
<name>A0A1G5XAK5_9HYPH</name>
<dbReference type="OrthoDB" id="9809695at2"/>
<dbReference type="Proteomes" id="UP000198588">
    <property type="component" value="Unassembled WGS sequence"/>
</dbReference>
<gene>
    <name evidence="2" type="ORF">SAMN02927914_02066</name>
</gene>
<dbReference type="Pfam" id="PF07978">
    <property type="entry name" value="NIPSNAP"/>
    <property type="match status" value="1"/>
</dbReference>
<accession>A0A1G5XAK5</accession>
<dbReference type="Gene3D" id="3.30.70.100">
    <property type="match status" value="2"/>
</dbReference>
<sequence>MDLPRKATPEPAVCASPVVELRQYTLKPGMRETLINIFDGKLIEGQEEAGMTIIGQFRDLDRPHMFVWLRGFDGMDARKDALAAFYSGPVWAAHSNAANATMIDSDDVLLLKPAWLGGGFDLSGASRAGLPAGAKPSPNKAVAGIVVLRIHHLRRGTEIGFASRFEVEMAPLTTAPGIRHLAAFITEHAENSFPRLPIRAGENVFISVTGFDSAEAHASHEAALAASPAWQAFWQVSRPDLTKPTATLRLSPTSRSLVGWNA</sequence>